<dbReference type="AlphaFoldDB" id="A0A4Q2RSD7"/>
<organism evidence="2 3">
    <name type="scientific">Nocardioides glacieisoli</name>
    <dbReference type="NCBI Taxonomy" id="1168730"/>
    <lineage>
        <taxon>Bacteria</taxon>
        <taxon>Bacillati</taxon>
        <taxon>Actinomycetota</taxon>
        <taxon>Actinomycetes</taxon>
        <taxon>Propionibacteriales</taxon>
        <taxon>Nocardioidaceae</taxon>
        <taxon>Nocardioides</taxon>
    </lineage>
</organism>
<dbReference type="EMBL" id="SDWS01000004">
    <property type="protein sequence ID" value="RYB90834.1"/>
    <property type="molecule type" value="Genomic_DNA"/>
</dbReference>
<evidence type="ECO:0000256" key="1">
    <source>
        <dbReference type="SAM" id="MobiDB-lite"/>
    </source>
</evidence>
<reference evidence="2 3" key="1">
    <citation type="submission" date="2019-01" db="EMBL/GenBank/DDBJ databases">
        <title>Novel species of Nocardioides.</title>
        <authorList>
            <person name="Liu Q."/>
            <person name="Xin Y.-H."/>
        </authorList>
    </citation>
    <scope>NUCLEOTIDE SEQUENCE [LARGE SCALE GENOMIC DNA]</scope>
    <source>
        <strain evidence="2 3">HLT3-15</strain>
    </source>
</reference>
<dbReference type="Proteomes" id="UP000291838">
    <property type="component" value="Unassembled WGS sequence"/>
</dbReference>
<comment type="caution">
    <text evidence="2">The sequence shown here is derived from an EMBL/GenBank/DDBJ whole genome shotgun (WGS) entry which is preliminary data.</text>
</comment>
<accession>A0A4Q2RSD7</accession>
<dbReference type="RefSeq" id="WP_129475550.1">
    <property type="nucleotide sequence ID" value="NZ_SDWS01000004.1"/>
</dbReference>
<keyword evidence="3" id="KW-1185">Reference proteome</keyword>
<feature type="region of interest" description="Disordered" evidence="1">
    <location>
        <begin position="1"/>
        <end position="52"/>
    </location>
</feature>
<sequence>MTHQHGEYQPGRGFYDRSLKGWVSDPGKLTPTSTPAPTPTQGQRDEVASWGRKTFKPNPELEQMLRLRDSDKREQRETYERLAFGQRRVQVADYETRRSAAINAGEWEASA</sequence>
<gene>
    <name evidence="2" type="ORF">EUA06_11195</name>
</gene>
<evidence type="ECO:0000313" key="2">
    <source>
        <dbReference type="EMBL" id="RYB90834.1"/>
    </source>
</evidence>
<protein>
    <submittedName>
        <fullName evidence="2">Uncharacterized protein</fullName>
    </submittedName>
</protein>
<proteinExistence type="predicted"/>
<name>A0A4Q2RSD7_9ACTN</name>
<evidence type="ECO:0000313" key="3">
    <source>
        <dbReference type="Proteomes" id="UP000291838"/>
    </source>
</evidence>